<evidence type="ECO:0000313" key="1">
    <source>
        <dbReference type="EMBL" id="HGZ11519.1"/>
    </source>
</evidence>
<dbReference type="AlphaFoldDB" id="A0A7C5EM66"/>
<comment type="caution">
    <text evidence="1">The sequence shown here is derived from an EMBL/GenBank/DDBJ whole genome shotgun (WGS) entry which is preliminary data.</text>
</comment>
<accession>A0A7C5EM66</accession>
<protein>
    <submittedName>
        <fullName evidence="1">YfiR family protein</fullName>
    </submittedName>
</protein>
<dbReference type="InterPro" id="IPR025293">
    <property type="entry name" value="YfiR/HmsC-like"/>
</dbReference>
<gene>
    <name evidence="1" type="ORF">ENW48_04825</name>
</gene>
<reference evidence="1" key="1">
    <citation type="journal article" date="2020" name="mSystems">
        <title>Genome- and Community-Level Interaction Insights into Carbon Utilization and Element Cycling Functions of Hydrothermarchaeota in Hydrothermal Sediment.</title>
        <authorList>
            <person name="Zhou Z."/>
            <person name="Liu Y."/>
            <person name="Xu W."/>
            <person name="Pan J."/>
            <person name="Luo Z.H."/>
            <person name="Li M."/>
        </authorList>
    </citation>
    <scope>NUCLEOTIDE SEQUENCE [LARGE SCALE GENOMIC DNA]</scope>
    <source>
        <strain evidence="1">SpSt-853</strain>
    </source>
</reference>
<name>A0A7C5EM66_9BACT</name>
<dbReference type="EMBL" id="DTKJ01000036">
    <property type="protein sequence ID" value="HGZ11519.1"/>
    <property type="molecule type" value="Genomic_DNA"/>
</dbReference>
<proteinExistence type="predicted"/>
<sequence>MGHFRKTYDVSIRLMKRRGLRLAAVMALFVLLAVSLVGAAVPEYDLKAAFVYNFAKFVEWPPQALSPASDTLILGVLVQDPESPAFEALQGKKVQGRTLVVKRCRLSELKEVHLVFISAGVSRYLGPALEEIRGLPILTITDEVEGSGPHGIINLVTTGGKVRFQVDAVQARRLGFRISSQLLRLALSVTE</sequence>
<dbReference type="Pfam" id="PF13689">
    <property type="entry name" value="DUF4154"/>
    <property type="match status" value="1"/>
</dbReference>
<organism evidence="1">
    <name type="scientific">Desulfobacca acetoxidans</name>
    <dbReference type="NCBI Taxonomy" id="60893"/>
    <lineage>
        <taxon>Bacteria</taxon>
        <taxon>Pseudomonadati</taxon>
        <taxon>Thermodesulfobacteriota</taxon>
        <taxon>Desulfobaccia</taxon>
        <taxon>Desulfobaccales</taxon>
        <taxon>Desulfobaccaceae</taxon>
        <taxon>Desulfobacca</taxon>
    </lineage>
</organism>